<dbReference type="PANTHER" id="PTHR38149:SF1">
    <property type="entry name" value="ATPASE"/>
    <property type="match status" value="1"/>
</dbReference>
<evidence type="ECO:0000259" key="1">
    <source>
        <dbReference type="Pfam" id="PF09818"/>
    </source>
</evidence>
<proteinExistence type="predicted"/>
<dbReference type="Proteomes" id="UP000075683">
    <property type="component" value="Unassembled WGS sequence"/>
</dbReference>
<keyword evidence="4" id="KW-0413">Isomerase</keyword>
<dbReference type="Pfam" id="PF09818">
    <property type="entry name" value="ABC_ATPase"/>
    <property type="match status" value="1"/>
</dbReference>
<dbReference type="PANTHER" id="PTHR38149">
    <property type="entry name" value="ATPASE"/>
    <property type="match status" value="1"/>
</dbReference>
<dbReference type="InterPro" id="IPR046833">
    <property type="entry name" value="ABC_N"/>
</dbReference>
<evidence type="ECO:0000313" key="5">
    <source>
        <dbReference type="Proteomes" id="UP000075683"/>
    </source>
</evidence>
<evidence type="ECO:0000313" key="4">
    <source>
        <dbReference type="EMBL" id="KYD21251.1"/>
    </source>
</evidence>
<dbReference type="AlphaFoldDB" id="A0A150MA15"/>
<dbReference type="EMBL" id="LQYT01000021">
    <property type="protein sequence ID" value="KYD21251.1"/>
    <property type="molecule type" value="Genomic_DNA"/>
</dbReference>
<sequence length="566" mass="62070">MDRLKQLLRRIDQKGYKAYKTIEGRYSFPKYTLSIDHVQGDPFAEPSKVRVIVPREKTALAEEWTNTKIRKIRCEDLLARRVHAELRQGVSRVRGSGKSGIVSIDAPNQKVLERTAVQIGSDSVTVCLSVGLPASGRRILGREAETIFFEQIPKVIDRAVNGLREEEIRSAVRLADQQQAIRQYLKENGLVAFVANGSILPRESGVSDKPLKKGAVPFQSPPELEIAIPVPGREEPLKGMGIRKGITLIVGGGYHGKSTLLKALEHGVYDHVAGDGREYVITDSGAVKIRAEDGRSVANVDISPLIGTLPHGKETVHFSTENASGSTSQAANMIEMVEAGATVFLIDEDTSATNLLIRDGRMQELVAKRSEPITPFIDKARQLFDDYGISSILVVGGLGDYFEIADCVIKLEEYVPADVTAEAKKIAAAMPSGRKAEGGASFGSIRERIPLPESLNSMKGKKPKVTARGRYVIQYGQTDLLLQALEQLVDDSQTRAIAAALYYMERNGWLSKGKTIRELLDAMEEQWDRAGLGSISTRKGHPGELARPRRLELAAALNRLRTLRCG</sequence>
<organism evidence="4 5">
    <name type="scientific">Caldibacillus debilis</name>
    <dbReference type="NCBI Taxonomy" id="301148"/>
    <lineage>
        <taxon>Bacteria</taxon>
        <taxon>Bacillati</taxon>
        <taxon>Bacillota</taxon>
        <taxon>Bacilli</taxon>
        <taxon>Bacillales</taxon>
        <taxon>Bacillaceae</taxon>
        <taxon>Caldibacillus</taxon>
    </lineage>
</organism>
<evidence type="ECO:0000259" key="2">
    <source>
        <dbReference type="Pfam" id="PF20446"/>
    </source>
</evidence>
<accession>A0A150MA15</accession>
<dbReference type="InterPro" id="IPR046834">
    <property type="entry name" value="ABC_ATPase_C"/>
</dbReference>
<protein>
    <submittedName>
        <fullName evidence="4">Isopentenyl-diphosphate delta-isomerase</fullName>
        <ecNumber evidence="4">5.3.3.2</ecNumber>
    </submittedName>
</protein>
<dbReference type="EC" id="5.3.3.2" evidence="4"/>
<dbReference type="Pfam" id="PF20446">
    <property type="entry name" value="ABC_N"/>
    <property type="match status" value="1"/>
</dbReference>
<comment type="caution">
    <text evidence="4">The sequence shown here is derived from an EMBL/GenBank/DDBJ whole genome shotgun (WGS) entry which is preliminary data.</text>
</comment>
<feature type="domain" description="ATPase of the ABC class N-terminal" evidence="2">
    <location>
        <begin position="1"/>
        <end position="162"/>
    </location>
</feature>
<dbReference type="Pfam" id="PF21117">
    <property type="entry name" value="MRB1590_C"/>
    <property type="match status" value="1"/>
</dbReference>
<dbReference type="InterPro" id="IPR049069">
    <property type="entry name" value="MRB1590-like_C"/>
</dbReference>
<gene>
    <name evidence="4" type="ORF">B4135_0587</name>
</gene>
<dbReference type="InterPro" id="IPR019195">
    <property type="entry name" value="ABC_ATPase_put"/>
</dbReference>
<dbReference type="RefSeq" id="WP_061568325.1">
    <property type="nucleotide sequence ID" value="NZ_LQYT01000021.1"/>
</dbReference>
<dbReference type="OrthoDB" id="9809999at2"/>
<feature type="domain" description="ATPase of the ABC class C-terminal" evidence="1">
    <location>
        <begin position="165"/>
        <end position="448"/>
    </location>
</feature>
<name>A0A150MA15_9BACI</name>
<reference evidence="4 5" key="1">
    <citation type="submission" date="2016-01" db="EMBL/GenBank/DDBJ databases">
        <title>Draft Genome Sequences of Seven Thermophilic Sporeformers Isolated from Foods.</title>
        <authorList>
            <person name="Berendsen E.M."/>
            <person name="Wells-Bennik M.H."/>
            <person name="Krawcyk A.O."/>
            <person name="De Jong A."/>
            <person name="Holsappel S."/>
            <person name="Eijlander R.T."/>
            <person name="Kuipers O.P."/>
        </authorList>
    </citation>
    <scope>NUCLEOTIDE SEQUENCE [LARGE SCALE GENOMIC DNA]</scope>
    <source>
        <strain evidence="4 5">B4135</strain>
    </source>
</reference>
<evidence type="ECO:0000259" key="3">
    <source>
        <dbReference type="Pfam" id="PF21117"/>
    </source>
</evidence>
<dbReference type="PATRIC" id="fig|301148.3.peg.2233"/>
<dbReference type="GO" id="GO:0004452">
    <property type="term" value="F:isopentenyl-diphosphate delta-isomerase activity"/>
    <property type="evidence" value="ECO:0007669"/>
    <property type="project" value="UniProtKB-EC"/>
</dbReference>
<feature type="domain" description="MRB1590-like C-terminal" evidence="3">
    <location>
        <begin position="464"/>
        <end position="565"/>
    </location>
</feature>